<dbReference type="PROSITE" id="PS50883">
    <property type="entry name" value="EAL"/>
    <property type="match status" value="1"/>
</dbReference>
<dbReference type="InterPro" id="IPR003018">
    <property type="entry name" value="GAF"/>
</dbReference>
<dbReference type="SUPFAM" id="SSF55073">
    <property type="entry name" value="Nucleotide cyclase"/>
    <property type="match status" value="1"/>
</dbReference>
<dbReference type="SMART" id="SM00052">
    <property type="entry name" value="EAL"/>
    <property type="match status" value="1"/>
</dbReference>
<dbReference type="CDD" id="cd01948">
    <property type="entry name" value="EAL"/>
    <property type="match status" value="1"/>
</dbReference>
<dbReference type="PROSITE" id="PS50887">
    <property type="entry name" value="GGDEF"/>
    <property type="match status" value="1"/>
</dbReference>
<gene>
    <name evidence="3" type="ORF">ACFFLM_00215</name>
</gene>
<dbReference type="RefSeq" id="WP_380004334.1">
    <property type="nucleotide sequence ID" value="NZ_JBHLYR010000002.1"/>
</dbReference>
<dbReference type="Gene3D" id="3.30.70.270">
    <property type="match status" value="1"/>
</dbReference>
<dbReference type="InterPro" id="IPR000160">
    <property type="entry name" value="GGDEF_dom"/>
</dbReference>
<proteinExistence type="predicted"/>
<dbReference type="Pfam" id="PF01590">
    <property type="entry name" value="GAF"/>
    <property type="match status" value="1"/>
</dbReference>
<dbReference type="SUPFAM" id="SSF141868">
    <property type="entry name" value="EAL domain-like"/>
    <property type="match status" value="1"/>
</dbReference>
<dbReference type="Gene3D" id="3.30.450.40">
    <property type="match status" value="1"/>
</dbReference>
<dbReference type="SUPFAM" id="SSF55781">
    <property type="entry name" value="GAF domain-like"/>
    <property type="match status" value="1"/>
</dbReference>
<name>A0ABV6ASE1_9DEIO</name>
<dbReference type="Proteomes" id="UP001589733">
    <property type="component" value="Unassembled WGS sequence"/>
</dbReference>
<sequence length="467" mass="51118">MRRWLTGGVRSYIGVPLTTPDGSRIGTLCAHDFQPRTFTEAEQQILIDLGPVVIDALELRLALLHSRRAEVAHAFLANHDALTGLPNRRFLGERTRLALQDAAEHPTRAGLILLDLDDFKTVNDSLGHDLGDQLLVAVAERFQAAVAEHHLVARLGGDEFAVLLLNLQTPTQALEVADQLLTTLQRPFVLDQHVLHVRGSLGISLFPADGADFRTLLQAADLAMYRAKAEGKGQSRFYQAAFGQQVREKLAVQADLIRALHQEDLQLHYQPQVSLDTGKVSGVEALLRWPRRDGRWISPRTFISLAEDNRFIVPLGEWVLSTACFTMARWKSLGLQGTMGVNISVWQWEAAGFLESVERILDGSGLPATALLLELTESVLLHRTAESRSVARQLEAIGIGVALDDFGTGASNFTQLQTVNISQVKIDRAFIQGLSGDLKSQAVVDAIITLGHGLGVAVVAEGIETRE</sequence>
<evidence type="ECO:0000259" key="2">
    <source>
        <dbReference type="PROSITE" id="PS50887"/>
    </source>
</evidence>
<feature type="domain" description="EAL" evidence="1">
    <location>
        <begin position="249"/>
        <end position="467"/>
    </location>
</feature>
<evidence type="ECO:0000259" key="1">
    <source>
        <dbReference type="PROSITE" id="PS50883"/>
    </source>
</evidence>
<accession>A0ABV6ASE1</accession>
<feature type="domain" description="GGDEF" evidence="2">
    <location>
        <begin position="107"/>
        <end position="240"/>
    </location>
</feature>
<dbReference type="Pfam" id="PF00563">
    <property type="entry name" value="EAL"/>
    <property type="match status" value="1"/>
</dbReference>
<dbReference type="InterPro" id="IPR052155">
    <property type="entry name" value="Biofilm_reg_signaling"/>
</dbReference>
<dbReference type="InterPro" id="IPR035919">
    <property type="entry name" value="EAL_sf"/>
</dbReference>
<dbReference type="NCBIfam" id="TIGR00254">
    <property type="entry name" value="GGDEF"/>
    <property type="match status" value="1"/>
</dbReference>
<reference evidence="3 4" key="1">
    <citation type="submission" date="2024-09" db="EMBL/GenBank/DDBJ databases">
        <authorList>
            <person name="Sun Q."/>
            <person name="Mori K."/>
        </authorList>
    </citation>
    <scope>NUCLEOTIDE SEQUENCE [LARGE SCALE GENOMIC DNA]</scope>
    <source>
        <strain evidence="3 4">JCM 13503</strain>
    </source>
</reference>
<dbReference type="EMBL" id="JBHLYR010000002">
    <property type="protein sequence ID" value="MFB9990420.1"/>
    <property type="molecule type" value="Genomic_DNA"/>
</dbReference>
<comment type="caution">
    <text evidence="3">The sequence shown here is derived from an EMBL/GenBank/DDBJ whole genome shotgun (WGS) entry which is preliminary data.</text>
</comment>
<dbReference type="InterPro" id="IPR001633">
    <property type="entry name" value="EAL_dom"/>
</dbReference>
<dbReference type="Gene3D" id="3.20.20.450">
    <property type="entry name" value="EAL domain"/>
    <property type="match status" value="1"/>
</dbReference>
<organism evidence="3 4">
    <name type="scientific">Deinococcus oregonensis</name>
    <dbReference type="NCBI Taxonomy" id="1805970"/>
    <lineage>
        <taxon>Bacteria</taxon>
        <taxon>Thermotogati</taxon>
        <taxon>Deinococcota</taxon>
        <taxon>Deinococci</taxon>
        <taxon>Deinococcales</taxon>
        <taxon>Deinococcaceae</taxon>
        <taxon>Deinococcus</taxon>
    </lineage>
</organism>
<evidence type="ECO:0000313" key="3">
    <source>
        <dbReference type="EMBL" id="MFB9990420.1"/>
    </source>
</evidence>
<evidence type="ECO:0000313" key="4">
    <source>
        <dbReference type="Proteomes" id="UP001589733"/>
    </source>
</evidence>
<dbReference type="Pfam" id="PF00990">
    <property type="entry name" value="GGDEF"/>
    <property type="match status" value="1"/>
</dbReference>
<keyword evidence="4" id="KW-1185">Reference proteome</keyword>
<dbReference type="InterPro" id="IPR029787">
    <property type="entry name" value="Nucleotide_cyclase"/>
</dbReference>
<dbReference type="PANTHER" id="PTHR44757:SF2">
    <property type="entry name" value="BIOFILM ARCHITECTURE MAINTENANCE PROTEIN MBAA"/>
    <property type="match status" value="1"/>
</dbReference>
<dbReference type="CDD" id="cd01949">
    <property type="entry name" value="GGDEF"/>
    <property type="match status" value="1"/>
</dbReference>
<dbReference type="SMART" id="SM00267">
    <property type="entry name" value="GGDEF"/>
    <property type="match status" value="1"/>
</dbReference>
<dbReference type="InterPro" id="IPR029016">
    <property type="entry name" value="GAF-like_dom_sf"/>
</dbReference>
<dbReference type="InterPro" id="IPR043128">
    <property type="entry name" value="Rev_trsase/Diguanyl_cyclase"/>
</dbReference>
<protein>
    <submittedName>
        <fullName evidence="3">Bifunctional diguanylate cyclase/phosphodiesterase</fullName>
    </submittedName>
</protein>
<dbReference type="PANTHER" id="PTHR44757">
    <property type="entry name" value="DIGUANYLATE CYCLASE DGCP"/>
    <property type="match status" value="1"/>
</dbReference>